<evidence type="ECO:0008006" key="3">
    <source>
        <dbReference type="Google" id="ProtNLM"/>
    </source>
</evidence>
<dbReference type="InterPro" id="IPR008969">
    <property type="entry name" value="CarboxyPept-like_regulatory"/>
</dbReference>
<organism evidence="1 2">
    <name type="scientific">Okeania hirsuta</name>
    <dbReference type="NCBI Taxonomy" id="1458930"/>
    <lineage>
        <taxon>Bacteria</taxon>
        <taxon>Bacillati</taxon>
        <taxon>Cyanobacteriota</taxon>
        <taxon>Cyanophyceae</taxon>
        <taxon>Oscillatoriophycideae</taxon>
        <taxon>Oscillatoriales</taxon>
        <taxon>Microcoleaceae</taxon>
        <taxon>Okeania</taxon>
    </lineage>
</organism>
<dbReference type="Proteomes" id="UP000269154">
    <property type="component" value="Unassembled WGS sequence"/>
</dbReference>
<proteinExistence type="predicted"/>
<dbReference type="EMBL" id="RCBY01000479">
    <property type="protein sequence ID" value="RQH18184.1"/>
    <property type="molecule type" value="Genomic_DNA"/>
</dbReference>
<gene>
    <name evidence="1" type="ORF">D5R40_33035</name>
</gene>
<accession>A0A3N6NZ09</accession>
<evidence type="ECO:0000313" key="1">
    <source>
        <dbReference type="EMBL" id="RQH18184.1"/>
    </source>
</evidence>
<keyword evidence="2" id="KW-1185">Reference proteome</keyword>
<reference evidence="1 2" key="1">
    <citation type="journal article" date="2018" name="ACS Chem. Biol.">
        <title>Ketoreductase domain dysfunction expands chemodiversity: malyngamide biosynthesis in the cyanobacterium Okeania hirsuta.</title>
        <authorList>
            <person name="Moss N.A."/>
            <person name="Leao T."/>
            <person name="Rankin M."/>
            <person name="McCullough T.M."/>
            <person name="Qu P."/>
            <person name="Korobeynikov A."/>
            <person name="Smith J.L."/>
            <person name="Gerwick L."/>
            <person name="Gerwick W.H."/>
        </authorList>
    </citation>
    <scope>NUCLEOTIDE SEQUENCE [LARGE SCALE GENOMIC DNA]</scope>
    <source>
        <strain evidence="1 2">PAB10Feb10-1</strain>
    </source>
</reference>
<dbReference type="SUPFAM" id="SSF49464">
    <property type="entry name" value="Carboxypeptidase regulatory domain-like"/>
    <property type="match status" value="1"/>
</dbReference>
<comment type="caution">
    <text evidence="1">The sequence shown here is derived from an EMBL/GenBank/DDBJ whole genome shotgun (WGS) entry which is preliminary data.</text>
</comment>
<dbReference type="RefSeq" id="WP_124155813.1">
    <property type="nucleotide sequence ID" value="NZ_CAWOLW010000422.1"/>
</dbReference>
<dbReference type="Gene3D" id="2.60.40.1120">
    <property type="entry name" value="Carboxypeptidase-like, regulatory domain"/>
    <property type="match status" value="1"/>
</dbReference>
<protein>
    <recommendedName>
        <fullName evidence="3">Carboxypeptidase regulatory-like domain-containing protein</fullName>
    </recommendedName>
</protein>
<name>A0A3N6NZ09_9CYAN</name>
<sequence>MKRTVQSYYAYCSAVWDGLMGQDITVRGLISSAETGDPLPNVQIELQGTPRKTSSDTQGFFEINVPRLISFMLVGMRSLSFRWLGHENHRGRRWP</sequence>
<evidence type="ECO:0000313" key="2">
    <source>
        <dbReference type="Proteomes" id="UP000269154"/>
    </source>
</evidence>
<dbReference type="AlphaFoldDB" id="A0A3N6NZ09"/>
<dbReference type="OrthoDB" id="9768177at2"/>